<dbReference type="Proteomes" id="UP000253383">
    <property type="component" value="Unassembled WGS sequence"/>
</dbReference>
<comment type="caution">
    <text evidence="2">The sequence shown here is derived from an EMBL/GenBank/DDBJ whole genome shotgun (WGS) entry which is preliminary data.</text>
</comment>
<name>A0A368JRU8_9BACT</name>
<dbReference type="InterPro" id="IPR056920">
    <property type="entry name" value="PRTase-CE"/>
</dbReference>
<keyword evidence="3" id="KW-1185">Reference proteome</keyword>
<dbReference type="RefSeq" id="WP_114405880.1">
    <property type="nucleotide sequence ID" value="NZ_QOWE01000007.1"/>
</dbReference>
<gene>
    <name evidence="2" type="ORF">DUE52_10075</name>
</gene>
<dbReference type="OrthoDB" id="2084254at2"/>
<proteinExistence type="predicted"/>
<protein>
    <recommendedName>
        <fullName evidence="1">PRTase-CE domain-containing protein</fullName>
    </recommendedName>
</protein>
<feature type="domain" description="PRTase-CE" evidence="1">
    <location>
        <begin position="54"/>
        <end position="323"/>
    </location>
</feature>
<evidence type="ECO:0000313" key="3">
    <source>
        <dbReference type="Proteomes" id="UP000253383"/>
    </source>
</evidence>
<dbReference type="AlphaFoldDB" id="A0A368JRU8"/>
<evidence type="ECO:0000313" key="2">
    <source>
        <dbReference type="EMBL" id="RCR69686.1"/>
    </source>
</evidence>
<dbReference type="Pfam" id="PF24390">
    <property type="entry name" value="PRTase-CE"/>
    <property type="match status" value="1"/>
</dbReference>
<organism evidence="2 3">
    <name type="scientific">Larkinella punicea</name>
    <dbReference type="NCBI Taxonomy" id="2315727"/>
    <lineage>
        <taxon>Bacteria</taxon>
        <taxon>Pseudomonadati</taxon>
        <taxon>Bacteroidota</taxon>
        <taxon>Cytophagia</taxon>
        <taxon>Cytophagales</taxon>
        <taxon>Spirosomataceae</taxon>
        <taxon>Larkinella</taxon>
    </lineage>
</organism>
<sequence length="327" mass="37834">MSSQKHNDKIIKWSNEEGGSKYVLYNNLLEYLGNNLFDDFEPTMGPFPDFTSRLEKWINNISDDDSQKILLELATRIFYVGSKEFISLYRTAYNSIIKRWLIDQIGADFDSLNYIENLKSALDAVWFLPITDSLRINQFYKVNQIDTKNTFRGDIRSMKFFVNNNDKFDEYILQRGIKYIVLLEDFVGSGTQALSSLKFVSELKNEIKVLFVPLIICHNGLDNIIRKMNSYSNFFVKPVISLDAEHFVNDDTSKFANNIQLYELLSHTFKKVKGSLTDGAIKKLTPYGYKNTGGLTVLYSNTPNNSLPLIFIKSDTWEPLFQRNSRD</sequence>
<dbReference type="EMBL" id="QOWE01000007">
    <property type="protein sequence ID" value="RCR69686.1"/>
    <property type="molecule type" value="Genomic_DNA"/>
</dbReference>
<accession>A0A368JRU8</accession>
<evidence type="ECO:0000259" key="1">
    <source>
        <dbReference type="Pfam" id="PF24390"/>
    </source>
</evidence>
<reference evidence="2 3" key="1">
    <citation type="submission" date="2018-07" db="EMBL/GenBank/DDBJ databases">
        <title>Genome analysis of Larkinella rosea.</title>
        <authorList>
            <person name="Zhou Z."/>
            <person name="Wang G."/>
        </authorList>
    </citation>
    <scope>NUCLEOTIDE SEQUENCE [LARGE SCALE GENOMIC DNA]</scope>
    <source>
        <strain evidence="3">zzj9</strain>
    </source>
</reference>